<proteinExistence type="predicted"/>
<evidence type="ECO:0000313" key="2">
    <source>
        <dbReference type="EMBL" id="VDD78720.1"/>
    </source>
</evidence>
<gene>
    <name evidence="2" type="ORF">MCOS_LOCUS4723</name>
</gene>
<keyword evidence="3" id="KW-1185">Reference proteome</keyword>
<sequence length="95" mass="10378">MREKAASLAEQNARGAKASTTRALASCPLPARRLSRLHLWSTFSPPTKKSTSRGTPPSSPLCKANATDCGKGTVNWKRYTLVPFMFQVEILRCVA</sequence>
<evidence type="ECO:0000256" key="1">
    <source>
        <dbReference type="SAM" id="MobiDB-lite"/>
    </source>
</evidence>
<feature type="region of interest" description="Disordered" evidence="1">
    <location>
        <begin position="42"/>
        <end position="64"/>
    </location>
</feature>
<dbReference type="EMBL" id="UXSR01002148">
    <property type="protein sequence ID" value="VDD78720.1"/>
    <property type="molecule type" value="Genomic_DNA"/>
</dbReference>
<evidence type="ECO:0000313" key="3">
    <source>
        <dbReference type="Proteomes" id="UP000267029"/>
    </source>
</evidence>
<name>A0A3P6HD02_MESCO</name>
<dbReference type="AlphaFoldDB" id="A0A3P6HD02"/>
<protein>
    <submittedName>
        <fullName evidence="2">Uncharacterized protein</fullName>
    </submittedName>
</protein>
<accession>A0A3P6HD02</accession>
<reference evidence="2 3" key="1">
    <citation type="submission" date="2018-10" db="EMBL/GenBank/DDBJ databases">
        <authorList>
            <consortium name="Pathogen Informatics"/>
        </authorList>
    </citation>
    <scope>NUCLEOTIDE SEQUENCE [LARGE SCALE GENOMIC DNA]</scope>
</reference>
<dbReference type="Proteomes" id="UP000267029">
    <property type="component" value="Unassembled WGS sequence"/>
</dbReference>
<feature type="region of interest" description="Disordered" evidence="1">
    <location>
        <begin position="1"/>
        <end position="21"/>
    </location>
</feature>
<organism evidence="2 3">
    <name type="scientific">Mesocestoides corti</name>
    <name type="common">Flatworm</name>
    <dbReference type="NCBI Taxonomy" id="53468"/>
    <lineage>
        <taxon>Eukaryota</taxon>
        <taxon>Metazoa</taxon>
        <taxon>Spiralia</taxon>
        <taxon>Lophotrochozoa</taxon>
        <taxon>Platyhelminthes</taxon>
        <taxon>Cestoda</taxon>
        <taxon>Eucestoda</taxon>
        <taxon>Cyclophyllidea</taxon>
        <taxon>Mesocestoididae</taxon>
        <taxon>Mesocestoides</taxon>
    </lineage>
</organism>